<dbReference type="AlphaFoldDB" id="A0A3R5WID9"/>
<comment type="caution">
    <text evidence="1">The sequence shown here is derived from an EMBL/GenBank/DDBJ whole genome shotgun (WGS) entry which is preliminary data.</text>
</comment>
<name>A0A3R5WID9_9FIRM</name>
<dbReference type="Gene3D" id="3.40.50.1820">
    <property type="entry name" value="alpha/beta hydrolase"/>
    <property type="match status" value="1"/>
</dbReference>
<dbReference type="SUPFAM" id="SSF53474">
    <property type="entry name" value="alpha/beta-Hydrolases"/>
    <property type="match status" value="1"/>
</dbReference>
<keyword evidence="1" id="KW-0378">Hydrolase</keyword>
<proteinExistence type="predicted"/>
<dbReference type="EMBL" id="QRVK01000045">
    <property type="protein sequence ID" value="RGS37298.1"/>
    <property type="molecule type" value="Genomic_DNA"/>
</dbReference>
<gene>
    <name evidence="1" type="ORF">DWX94_12365</name>
</gene>
<dbReference type="OrthoDB" id="9794761at2"/>
<dbReference type="GO" id="GO:0016787">
    <property type="term" value="F:hydrolase activity"/>
    <property type="evidence" value="ECO:0007669"/>
    <property type="project" value="UniProtKB-KW"/>
</dbReference>
<protein>
    <submittedName>
        <fullName evidence="1">Alpha/beta hydrolase</fullName>
    </submittedName>
</protein>
<dbReference type="Proteomes" id="UP000283295">
    <property type="component" value="Unassembled WGS sequence"/>
</dbReference>
<reference evidence="1 2" key="1">
    <citation type="submission" date="2018-08" db="EMBL/GenBank/DDBJ databases">
        <title>A genome reference for cultivated species of the human gut microbiota.</title>
        <authorList>
            <person name="Zou Y."/>
            <person name="Xue W."/>
            <person name="Luo G."/>
        </authorList>
    </citation>
    <scope>NUCLEOTIDE SEQUENCE [LARGE SCALE GENOMIC DNA]</scope>
    <source>
        <strain evidence="1 2">AF22-21</strain>
    </source>
</reference>
<dbReference type="InterPro" id="IPR000801">
    <property type="entry name" value="Esterase-like"/>
</dbReference>
<dbReference type="InterPro" id="IPR029058">
    <property type="entry name" value="AB_hydrolase_fold"/>
</dbReference>
<evidence type="ECO:0000313" key="1">
    <source>
        <dbReference type="EMBL" id="RGS37298.1"/>
    </source>
</evidence>
<dbReference type="Pfam" id="PF00756">
    <property type="entry name" value="Esterase"/>
    <property type="match status" value="1"/>
</dbReference>
<evidence type="ECO:0000313" key="2">
    <source>
        <dbReference type="Proteomes" id="UP000283295"/>
    </source>
</evidence>
<sequence>MNIYAVTHTYIFGKWSDHSLGHVPHRGDELEHTADSIRELVGEEQFTLVAIQIDDWNRDLSPWRSDEVDGSFAGEAGRTLDYIEQQVVPQLDIQSQANRPLYIMGYSLAGLFALWAMYQTDIFAGCATCSGSMWYPGFVEYVNSQPTLANKRIYISLGGKESRTSDRLMSTVADRTKEICGLLKKDNDVIYEINPGGHFADSGKRLAKAVKWIEKVASA</sequence>
<accession>A0A3R5WID9</accession>
<organism evidence="1 2">
    <name type="scientific">Coprococcus eutactus</name>
    <dbReference type="NCBI Taxonomy" id="33043"/>
    <lineage>
        <taxon>Bacteria</taxon>
        <taxon>Bacillati</taxon>
        <taxon>Bacillota</taxon>
        <taxon>Clostridia</taxon>
        <taxon>Lachnospirales</taxon>
        <taxon>Lachnospiraceae</taxon>
        <taxon>Coprococcus</taxon>
    </lineage>
</organism>